<dbReference type="CDD" id="cd01276">
    <property type="entry name" value="PKCI_related"/>
    <property type="match status" value="1"/>
</dbReference>
<evidence type="ECO:0000256" key="1">
    <source>
        <dbReference type="PIRSR" id="PIRSR601310-1"/>
    </source>
</evidence>
<dbReference type="AlphaFoldDB" id="A0A2G1UHA2"/>
<protein>
    <submittedName>
        <fullName evidence="5">Histidine triad nucleotide-binding protein</fullName>
    </submittedName>
</protein>
<reference evidence="5 6" key="1">
    <citation type="submission" date="2017-09" db="EMBL/GenBank/DDBJ databases">
        <title>The draft genome sequences of Marinobacter sp. PWS21.</title>
        <authorList>
            <person name="Cao J."/>
        </authorList>
    </citation>
    <scope>NUCLEOTIDE SEQUENCE [LARGE SCALE GENOMIC DNA]</scope>
    <source>
        <strain evidence="5 6">PWS21</strain>
    </source>
</reference>
<gene>
    <name evidence="5" type="ORF">CLH61_16105</name>
</gene>
<accession>A0A2G1UHA2</accession>
<name>A0A2G1UHA2_9GAMM</name>
<evidence type="ECO:0000313" key="6">
    <source>
        <dbReference type="Proteomes" id="UP000231409"/>
    </source>
</evidence>
<dbReference type="Pfam" id="PF01230">
    <property type="entry name" value="HIT"/>
    <property type="match status" value="1"/>
</dbReference>
<dbReference type="GO" id="GO:0003824">
    <property type="term" value="F:catalytic activity"/>
    <property type="evidence" value="ECO:0007669"/>
    <property type="project" value="InterPro"/>
</dbReference>
<dbReference type="PRINTS" id="PR00332">
    <property type="entry name" value="HISTRIAD"/>
</dbReference>
<organism evidence="5 6">
    <name type="scientific">Marinobacter profundi</name>
    <dbReference type="NCBI Taxonomy" id="2666256"/>
    <lineage>
        <taxon>Bacteria</taxon>
        <taxon>Pseudomonadati</taxon>
        <taxon>Pseudomonadota</taxon>
        <taxon>Gammaproteobacteria</taxon>
        <taxon>Pseudomonadales</taxon>
        <taxon>Marinobacteraceae</taxon>
        <taxon>Marinobacter</taxon>
    </lineage>
</organism>
<dbReference type="EMBL" id="NTFH01000013">
    <property type="protein sequence ID" value="PHQ13825.1"/>
    <property type="molecule type" value="Genomic_DNA"/>
</dbReference>
<dbReference type="Proteomes" id="UP000231409">
    <property type="component" value="Unassembled WGS sequence"/>
</dbReference>
<dbReference type="PROSITE" id="PS51084">
    <property type="entry name" value="HIT_2"/>
    <property type="match status" value="1"/>
</dbReference>
<dbReference type="InterPro" id="IPR036265">
    <property type="entry name" value="HIT-like_sf"/>
</dbReference>
<dbReference type="RefSeq" id="WP_099615789.1">
    <property type="nucleotide sequence ID" value="NZ_KZ319376.1"/>
</dbReference>
<feature type="active site" description="Tele-AMP-histidine intermediate" evidence="1">
    <location>
        <position position="100"/>
    </location>
</feature>
<sequence>MSETIFTKIINREIPADIVYEDDLSLAFSDINPQAPVHLLVIPKKAIATINDIEEDDRQLVGHLYWVAAKLAKEMGFAESGYRVVMNCGENAGQTVFHIHLHLLAGKPFGWPPYTDKMKQA</sequence>
<dbReference type="InterPro" id="IPR019808">
    <property type="entry name" value="Histidine_triad_CS"/>
</dbReference>
<dbReference type="Gene3D" id="3.30.428.10">
    <property type="entry name" value="HIT-like"/>
    <property type="match status" value="1"/>
</dbReference>
<keyword evidence="6" id="KW-1185">Reference proteome</keyword>
<comment type="caution">
    <text evidence="5">The sequence shown here is derived from an EMBL/GenBank/DDBJ whole genome shotgun (WGS) entry which is preliminary data.</text>
</comment>
<dbReference type="InterPro" id="IPR011146">
    <property type="entry name" value="HIT-like"/>
</dbReference>
<evidence type="ECO:0000259" key="4">
    <source>
        <dbReference type="PROSITE" id="PS51084"/>
    </source>
</evidence>
<dbReference type="InterPro" id="IPR001310">
    <property type="entry name" value="Histidine_triad_HIT"/>
</dbReference>
<dbReference type="PANTHER" id="PTHR23089">
    <property type="entry name" value="HISTIDINE TRIAD HIT PROTEIN"/>
    <property type="match status" value="1"/>
</dbReference>
<dbReference type="PROSITE" id="PS00892">
    <property type="entry name" value="HIT_1"/>
    <property type="match status" value="1"/>
</dbReference>
<feature type="domain" description="HIT" evidence="4">
    <location>
        <begin position="5"/>
        <end position="114"/>
    </location>
</feature>
<evidence type="ECO:0000256" key="2">
    <source>
        <dbReference type="PIRSR" id="PIRSR601310-3"/>
    </source>
</evidence>
<feature type="short sequence motif" description="Histidine triad motif" evidence="2 3">
    <location>
        <begin position="98"/>
        <end position="102"/>
    </location>
</feature>
<proteinExistence type="predicted"/>
<evidence type="ECO:0000256" key="3">
    <source>
        <dbReference type="PROSITE-ProRule" id="PRU00464"/>
    </source>
</evidence>
<dbReference type="SUPFAM" id="SSF54197">
    <property type="entry name" value="HIT-like"/>
    <property type="match status" value="1"/>
</dbReference>
<evidence type="ECO:0000313" key="5">
    <source>
        <dbReference type="EMBL" id="PHQ13825.1"/>
    </source>
</evidence>